<dbReference type="EMBL" id="CP097289">
    <property type="protein sequence ID" value="UQT61685.1"/>
    <property type="molecule type" value="Genomic_DNA"/>
</dbReference>
<dbReference type="Pfam" id="PF08592">
    <property type="entry name" value="Anthrone_oxy"/>
    <property type="match status" value="1"/>
</dbReference>
<sequence>MGLISGTFYIFACGVMPGLGRSDDRVFIEVMQNMNDAFNNPVFFASFLGALLFTAVSAWQLRGTSSYRWVLAALVVYLLAFAITSAVNVPLNDELADAGDPAKISDPAAVREKFEDTWLAWNVVRTLLSTVAIGLLARALVLRGRDAKARQSEYFDPAAGSSASR</sequence>
<name>A0ABY4Q7K8_9ACTN</name>
<dbReference type="Proteomes" id="UP000829992">
    <property type="component" value="Chromosome"/>
</dbReference>
<gene>
    <name evidence="2" type="ORF">M4V62_25975</name>
</gene>
<keyword evidence="1" id="KW-0472">Membrane</keyword>
<accession>A0ABY4Q7K8</accession>
<dbReference type="InterPro" id="IPR013901">
    <property type="entry name" value="Anthrone_oxy"/>
</dbReference>
<keyword evidence="1" id="KW-0812">Transmembrane</keyword>
<proteinExistence type="predicted"/>
<keyword evidence="3" id="KW-1185">Reference proteome</keyword>
<feature type="transmembrane region" description="Helical" evidence="1">
    <location>
        <begin position="38"/>
        <end position="59"/>
    </location>
</feature>
<feature type="transmembrane region" description="Helical" evidence="1">
    <location>
        <begin position="119"/>
        <end position="141"/>
    </location>
</feature>
<reference evidence="2 3" key="1">
    <citation type="submission" date="2022-05" db="EMBL/GenBank/DDBJ databases">
        <authorList>
            <person name="Zhou X."/>
            <person name="Li K."/>
            <person name="Man Y."/>
        </authorList>
    </citation>
    <scope>NUCLEOTIDE SEQUENCE [LARGE SCALE GENOMIC DNA]</scope>
    <source>
        <strain evidence="2 3">MS405</strain>
    </source>
</reference>
<evidence type="ECO:0000313" key="3">
    <source>
        <dbReference type="Proteomes" id="UP000829992"/>
    </source>
</evidence>
<organism evidence="2 3">
    <name type="scientific">Streptomyces durmitorensis</name>
    <dbReference type="NCBI Taxonomy" id="319947"/>
    <lineage>
        <taxon>Bacteria</taxon>
        <taxon>Bacillati</taxon>
        <taxon>Actinomycetota</taxon>
        <taxon>Actinomycetes</taxon>
        <taxon>Kitasatosporales</taxon>
        <taxon>Streptomycetaceae</taxon>
        <taxon>Streptomyces</taxon>
    </lineage>
</organism>
<evidence type="ECO:0000256" key="1">
    <source>
        <dbReference type="SAM" id="Phobius"/>
    </source>
</evidence>
<keyword evidence="1" id="KW-1133">Transmembrane helix</keyword>
<evidence type="ECO:0000313" key="2">
    <source>
        <dbReference type="EMBL" id="UQT61685.1"/>
    </source>
</evidence>
<protein>
    <submittedName>
        <fullName evidence="2">DUF1772 domain-containing protein</fullName>
    </submittedName>
</protein>
<feature type="transmembrane region" description="Helical" evidence="1">
    <location>
        <begin position="71"/>
        <end position="91"/>
    </location>
</feature>